<evidence type="ECO:0000313" key="4">
    <source>
        <dbReference type="Proteomes" id="UP001172702"/>
    </source>
</evidence>
<name>A0A365PA53_9ACTN</name>
<evidence type="ECO:0000313" key="1">
    <source>
        <dbReference type="EMBL" id="MDN4505786.1"/>
    </source>
</evidence>
<evidence type="ECO:0000313" key="2">
    <source>
        <dbReference type="EMBL" id="RBA36380.1"/>
    </source>
</evidence>
<evidence type="ECO:0000313" key="3">
    <source>
        <dbReference type="Proteomes" id="UP000252187"/>
    </source>
</evidence>
<sequence>MIAAAGPGGSSADRKVALLRGINVGRSARIAMADLRACTEESGCTEVRTVLATGNVVLTDPRTEDELRAVLEAAYADRFGYDAVVQVLTRDAVEEAVAAYPFESLDEHHDYVVFSDDPAVTRAVAEAMGAAIEPGGTEVVTAGSGCVYWRVPKGATLNSAAGKASGNLAHDRHLTSRNLRTLHKILAVG</sequence>
<organism evidence="2 3">
    <name type="scientific">Dietzia maris</name>
    <dbReference type="NCBI Taxonomy" id="37915"/>
    <lineage>
        <taxon>Bacteria</taxon>
        <taxon>Bacillati</taxon>
        <taxon>Actinomycetota</taxon>
        <taxon>Actinomycetes</taxon>
        <taxon>Mycobacteriales</taxon>
        <taxon>Dietziaceae</taxon>
        <taxon>Dietzia</taxon>
    </lineage>
</organism>
<reference evidence="2 3" key="1">
    <citation type="submission" date="2018-06" db="EMBL/GenBank/DDBJ databases">
        <title>Whole genome sequencing of four bacterial strains from South Shetland trench revealing bio-synthetic gene clusters.</title>
        <authorList>
            <person name="Abdel-Mageed W.M."/>
            <person name="Lehri B."/>
            <person name="Jarmusch S.A."/>
            <person name="Miranda K."/>
            <person name="Goodfellow M."/>
            <person name="Jaspars M."/>
            <person name="Karlyshev A.V."/>
        </authorList>
    </citation>
    <scope>NUCLEOTIDE SEQUENCE [LARGE SCALE GENOMIC DNA]</scope>
    <source>
        <strain evidence="2 3">SST1</strain>
    </source>
</reference>
<dbReference type="Proteomes" id="UP001172702">
    <property type="component" value="Unassembled WGS sequence"/>
</dbReference>
<accession>A0A365PA53</accession>
<dbReference type="AlphaFoldDB" id="A0A365PA53"/>
<dbReference type="Proteomes" id="UP000252187">
    <property type="component" value="Unassembled WGS sequence"/>
</dbReference>
<dbReference type="Pfam" id="PF08002">
    <property type="entry name" value="DUF1697"/>
    <property type="match status" value="1"/>
</dbReference>
<keyword evidence="4" id="KW-1185">Reference proteome</keyword>
<dbReference type="EMBL" id="JAUHTB010000006">
    <property type="protein sequence ID" value="MDN4505786.1"/>
    <property type="molecule type" value="Genomic_DNA"/>
</dbReference>
<dbReference type="RefSeq" id="WP_069389921.1">
    <property type="nucleotide sequence ID" value="NZ_JAPWIO010000009.1"/>
</dbReference>
<dbReference type="PANTHER" id="PTHR36439">
    <property type="entry name" value="BLL4334 PROTEIN"/>
    <property type="match status" value="1"/>
</dbReference>
<dbReference type="Gene3D" id="3.30.70.1280">
    <property type="entry name" value="SP0830-like domains"/>
    <property type="match status" value="1"/>
</dbReference>
<dbReference type="SUPFAM" id="SSF160379">
    <property type="entry name" value="SP0830-like"/>
    <property type="match status" value="1"/>
</dbReference>
<proteinExistence type="predicted"/>
<dbReference type="PIRSF" id="PIRSF008502">
    <property type="entry name" value="UCP008502"/>
    <property type="match status" value="1"/>
</dbReference>
<reference evidence="1 4" key="2">
    <citation type="submission" date="2023-07" db="EMBL/GenBank/DDBJ databases">
        <title>Strategy for survival of the halotoleranting strain Dietzia MX2 from the Yakshinskoe mineral salts deposit.</title>
        <authorList>
            <person name="Kharitonova M.A."/>
            <person name="Kupriyanova-Ashina F.G."/>
            <person name="Shakirov T.R."/>
            <person name="Vafina M.S."/>
            <person name="Ilinskaya O.N."/>
        </authorList>
    </citation>
    <scope>NUCLEOTIDE SEQUENCE [LARGE SCALE GENOMIC DNA]</scope>
    <source>
        <strain evidence="1 4">MX2</strain>
    </source>
</reference>
<dbReference type="PANTHER" id="PTHR36439:SF1">
    <property type="entry name" value="DUF1697 DOMAIN-CONTAINING PROTEIN"/>
    <property type="match status" value="1"/>
</dbReference>
<dbReference type="EMBL" id="QNTT01000019">
    <property type="protein sequence ID" value="RBA36380.1"/>
    <property type="molecule type" value="Genomic_DNA"/>
</dbReference>
<gene>
    <name evidence="2" type="ORF">DQ226_08900</name>
    <name evidence="1" type="ORF">QYF62_06935</name>
</gene>
<dbReference type="InterPro" id="IPR012545">
    <property type="entry name" value="DUF1697"/>
</dbReference>
<comment type="caution">
    <text evidence="2">The sequence shown here is derived from an EMBL/GenBank/DDBJ whole genome shotgun (WGS) entry which is preliminary data.</text>
</comment>
<protein>
    <submittedName>
        <fullName evidence="2">DUF1697 domain-containing protein</fullName>
    </submittedName>
</protein>